<feature type="domain" description="SHSP" evidence="3">
    <location>
        <begin position="34"/>
        <end position="148"/>
    </location>
</feature>
<dbReference type="PROSITE" id="PS01031">
    <property type="entry name" value="SHSP"/>
    <property type="match status" value="1"/>
</dbReference>
<dbReference type="InterPro" id="IPR031107">
    <property type="entry name" value="Small_HSP"/>
</dbReference>
<dbReference type="RefSeq" id="WP_037359378.1">
    <property type="nucleotide sequence ID" value="NZ_BHZF01000002.1"/>
</dbReference>
<protein>
    <submittedName>
        <fullName evidence="5">Heat shock protein Hsp20</fullName>
    </submittedName>
</protein>
<feature type="domain" description="CS" evidence="4">
    <location>
        <begin position="38"/>
        <end position="145"/>
    </location>
</feature>
<name>A0A369A6K2_9FLAO</name>
<organism evidence="5 6">
    <name type="scientific">Schleiferia thermophila</name>
    <dbReference type="NCBI Taxonomy" id="884107"/>
    <lineage>
        <taxon>Bacteria</taxon>
        <taxon>Pseudomonadati</taxon>
        <taxon>Bacteroidota</taxon>
        <taxon>Flavobacteriia</taxon>
        <taxon>Flavobacteriales</taxon>
        <taxon>Schleiferiaceae</taxon>
        <taxon>Schleiferia</taxon>
    </lineage>
</organism>
<evidence type="ECO:0000259" key="3">
    <source>
        <dbReference type="PROSITE" id="PS01031"/>
    </source>
</evidence>
<comment type="similarity">
    <text evidence="1 2">Belongs to the small heat shock protein (HSP20) family.</text>
</comment>
<dbReference type="PROSITE" id="PS51203">
    <property type="entry name" value="CS"/>
    <property type="match status" value="1"/>
</dbReference>
<dbReference type="Gene3D" id="2.60.40.790">
    <property type="match status" value="1"/>
</dbReference>
<dbReference type="InterPro" id="IPR002068">
    <property type="entry name" value="A-crystallin/Hsp20_dom"/>
</dbReference>
<dbReference type="InterPro" id="IPR007052">
    <property type="entry name" value="CS_dom"/>
</dbReference>
<reference evidence="5 6" key="1">
    <citation type="submission" date="2018-07" db="EMBL/GenBank/DDBJ databases">
        <title>Genomic Encyclopedia of Type Strains, Phase IV (KMG-IV): sequencing the most valuable type-strain genomes for metagenomic binning, comparative biology and taxonomic classification.</title>
        <authorList>
            <person name="Goeker M."/>
        </authorList>
    </citation>
    <scope>NUCLEOTIDE SEQUENCE [LARGE SCALE GENOMIC DNA]</scope>
    <source>
        <strain evidence="5 6">DSM 21410</strain>
    </source>
</reference>
<comment type="caution">
    <text evidence="5">The sequence shown here is derived from an EMBL/GenBank/DDBJ whole genome shotgun (WGS) entry which is preliminary data.</text>
</comment>
<dbReference type="InterPro" id="IPR008978">
    <property type="entry name" value="HSP20-like_chaperone"/>
</dbReference>
<gene>
    <name evidence="5" type="ORF">DES35_102160</name>
</gene>
<evidence type="ECO:0000313" key="6">
    <source>
        <dbReference type="Proteomes" id="UP000253517"/>
    </source>
</evidence>
<accession>A0A369A6K2</accession>
<evidence type="ECO:0000313" key="5">
    <source>
        <dbReference type="EMBL" id="RCX03707.1"/>
    </source>
</evidence>
<proteinExistence type="inferred from homology"/>
<evidence type="ECO:0000256" key="1">
    <source>
        <dbReference type="PROSITE-ProRule" id="PRU00285"/>
    </source>
</evidence>
<dbReference type="CDD" id="cd06471">
    <property type="entry name" value="ACD_LpsHSP_like"/>
    <property type="match status" value="1"/>
</dbReference>
<sequence>MSTLMRRPGTAFGMFPSILDEFFNDDFFRLPAVVTRSSSYPAVNIKETEKDYTLEMAVPGLKREDIKVNLEKSVLTISFDKKEEHKEENGKYTRREFYHQSFSRSFTLPEGEIDEEKISGDYKDGILTIVLPKKNKEEVKVSRLIEIK</sequence>
<dbReference type="PANTHER" id="PTHR11527">
    <property type="entry name" value="HEAT-SHOCK PROTEIN 20 FAMILY MEMBER"/>
    <property type="match status" value="1"/>
</dbReference>
<dbReference type="Proteomes" id="UP000253517">
    <property type="component" value="Unassembled WGS sequence"/>
</dbReference>
<evidence type="ECO:0000259" key="4">
    <source>
        <dbReference type="PROSITE" id="PS51203"/>
    </source>
</evidence>
<dbReference type="AlphaFoldDB" id="A0A369A6K2"/>
<keyword evidence="6" id="KW-1185">Reference proteome</keyword>
<keyword evidence="5" id="KW-0346">Stress response</keyword>
<dbReference type="Pfam" id="PF00011">
    <property type="entry name" value="HSP20"/>
    <property type="match status" value="1"/>
</dbReference>
<evidence type="ECO:0000256" key="2">
    <source>
        <dbReference type="RuleBase" id="RU003616"/>
    </source>
</evidence>
<dbReference type="EMBL" id="QPJS01000002">
    <property type="protein sequence ID" value="RCX03707.1"/>
    <property type="molecule type" value="Genomic_DNA"/>
</dbReference>
<dbReference type="SUPFAM" id="SSF49764">
    <property type="entry name" value="HSP20-like chaperones"/>
    <property type="match status" value="1"/>
</dbReference>